<dbReference type="InterPro" id="IPR052158">
    <property type="entry name" value="INH-QAR"/>
</dbReference>
<organism evidence="2 3">
    <name type="scientific">Cercophora newfieldiana</name>
    <dbReference type="NCBI Taxonomy" id="92897"/>
    <lineage>
        <taxon>Eukaryota</taxon>
        <taxon>Fungi</taxon>
        <taxon>Dikarya</taxon>
        <taxon>Ascomycota</taxon>
        <taxon>Pezizomycotina</taxon>
        <taxon>Sordariomycetes</taxon>
        <taxon>Sordariomycetidae</taxon>
        <taxon>Sordariales</taxon>
        <taxon>Lasiosphaeriaceae</taxon>
        <taxon>Cercophora</taxon>
    </lineage>
</organism>
<dbReference type="Gene3D" id="3.40.50.880">
    <property type="match status" value="1"/>
</dbReference>
<proteinExistence type="predicted"/>
<dbReference type="PANTHER" id="PTHR43130:SF15">
    <property type="entry name" value="THIJ_PFPI FAMILY PROTEIN (AFU_ORTHOLOGUE AFUA_5G14240)"/>
    <property type="match status" value="1"/>
</dbReference>
<dbReference type="InterPro" id="IPR002818">
    <property type="entry name" value="DJ-1/PfpI"/>
</dbReference>
<dbReference type="Proteomes" id="UP001174936">
    <property type="component" value="Unassembled WGS sequence"/>
</dbReference>
<name>A0AA39XTI5_9PEZI</name>
<dbReference type="EMBL" id="JAULSV010000007">
    <property type="protein sequence ID" value="KAK0639849.1"/>
    <property type="molecule type" value="Genomic_DNA"/>
</dbReference>
<feature type="domain" description="DJ-1/PfpI" evidence="1">
    <location>
        <begin position="71"/>
        <end position="192"/>
    </location>
</feature>
<reference evidence="2" key="1">
    <citation type="submission" date="2023-06" db="EMBL/GenBank/DDBJ databases">
        <title>Genome-scale phylogeny and comparative genomics of the fungal order Sordariales.</title>
        <authorList>
            <consortium name="Lawrence Berkeley National Laboratory"/>
            <person name="Hensen N."/>
            <person name="Bonometti L."/>
            <person name="Westerberg I."/>
            <person name="Brannstrom I.O."/>
            <person name="Guillou S."/>
            <person name="Cros-Aarteil S."/>
            <person name="Calhoun S."/>
            <person name="Haridas S."/>
            <person name="Kuo A."/>
            <person name="Mondo S."/>
            <person name="Pangilinan J."/>
            <person name="Riley R."/>
            <person name="Labutti K."/>
            <person name="Andreopoulos B."/>
            <person name="Lipzen A."/>
            <person name="Chen C."/>
            <person name="Yanf M."/>
            <person name="Daum C."/>
            <person name="Ng V."/>
            <person name="Clum A."/>
            <person name="Steindorff A."/>
            <person name="Ohm R."/>
            <person name="Martin F."/>
            <person name="Silar P."/>
            <person name="Natvig D."/>
            <person name="Lalanne C."/>
            <person name="Gautier V."/>
            <person name="Ament-Velasquez S.L."/>
            <person name="Kruys A."/>
            <person name="Hutchinson M.I."/>
            <person name="Powell A.J."/>
            <person name="Barry K."/>
            <person name="Miller A.N."/>
            <person name="Grigoriev I.V."/>
            <person name="Debuchy R."/>
            <person name="Gladieux P."/>
            <person name="Thoren M.H."/>
            <person name="Johannesson H."/>
        </authorList>
    </citation>
    <scope>NUCLEOTIDE SEQUENCE</scope>
    <source>
        <strain evidence="2">SMH2532-1</strain>
    </source>
</reference>
<dbReference type="AlphaFoldDB" id="A0AA39XTI5"/>
<evidence type="ECO:0000313" key="3">
    <source>
        <dbReference type="Proteomes" id="UP001174936"/>
    </source>
</evidence>
<evidence type="ECO:0000313" key="2">
    <source>
        <dbReference type="EMBL" id="KAK0639849.1"/>
    </source>
</evidence>
<protein>
    <submittedName>
        <fullName evidence="2">Class I glutamine amidotransferase-like protein</fullName>
    </submittedName>
</protein>
<dbReference type="PANTHER" id="PTHR43130">
    <property type="entry name" value="ARAC-FAMILY TRANSCRIPTIONAL REGULATOR"/>
    <property type="match status" value="1"/>
</dbReference>
<dbReference type="SUPFAM" id="SSF52317">
    <property type="entry name" value="Class I glutamine amidotransferase-like"/>
    <property type="match status" value="1"/>
</dbReference>
<evidence type="ECO:0000259" key="1">
    <source>
        <dbReference type="Pfam" id="PF01965"/>
    </source>
</evidence>
<dbReference type="Pfam" id="PF01965">
    <property type="entry name" value="DJ-1_PfpI"/>
    <property type="match status" value="1"/>
</dbReference>
<accession>A0AA39XTI5</accession>
<comment type="caution">
    <text evidence="2">The sequence shown here is derived from an EMBL/GenBank/DDBJ whole genome shotgun (WGS) entry which is preliminary data.</text>
</comment>
<keyword evidence="3" id="KW-1185">Reference proteome</keyword>
<gene>
    <name evidence="2" type="ORF">B0T16DRAFT_337435</name>
</gene>
<dbReference type="InterPro" id="IPR029062">
    <property type="entry name" value="Class_I_gatase-like"/>
</dbReference>
<sequence>MTQGSELKRGADELKILFPGFQPLDVIGPLDLIMMLSGSHNISLSMIGKEKGLVPAPSPPRKNVEPLPYPVQGPQFLATHTFADAPKLDILLAPGGMGLRVLNDTHDTWIPDFIASRFDQLQYLLSVCTGAATLAQSGVLKGRRATTNKAAWDWATQFGEGVNWVPTARWTEDGKIWTSSGVSAGIDMSYAFFKKLMGAEAVNRVLNAMEYTPHVNQRWDPYSLVHKVPGADASQSMGECVGPVGYEFRCS</sequence>
<keyword evidence="2" id="KW-0315">Glutamine amidotransferase</keyword>
<dbReference type="CDD" id="cd03139">
    <property type="entry name" value="GATase1_PfpI_2"/>
    <property type="match status" value="1"/>
</dbReference>